<dbReference type="Proteomes" id="UP000054632">
    <property type="component" value="Unassembled WGS sequence"/>
</dbReference>
<evidence type="ECO:0000313" key="1">
    <source>
        <dbReference type="EMBL" id="KRY63115.1"/>
    </source>
</evidence>
<gene>
    <name evidence="1" type="ORF">T4A_3981</name>
</gene>
<reference evidence="1 2" key="1">
    <citation type="submission" date="2015-01" db="EMBL/GenBank/DDBJ databases">
        <title>Evolution of Trichinella species and genotypes.</title>
        <authorList>
            <person name="Korhonen P.K."/>
            <person name="Edoardo P."/>
            <person name="Giuseppe L.R."/>
            <person name="Gasser R.B."/>
        </authorList>
    </citation>
    <scope>NUCLEOTIDE SEQUENCE [LARGE SCALE GENOMIC DNA]</scope>
    <source>
        <strain evidence="1">ISS13</strain>
    </source>
</reference>
<dbReference type="AlphaFoldDB" id="A0A0V1DNX8"/>
<name>A0A0V1DNX8_TRIPS</name>
<evidence type="ECO:0000313" key="2">
    <source>
        <dbReference type="Proteomes" id="UP000054632"/>
    </source>
</evidence>
<dbReference type="EMBL" id="JYDR01001535">
    <property type="protein sequence ID" value="KRY63115.1"/>
    <property type="molecule type" value="Genomic_DNA"/>
</dbReference>
<organism evidence="1 2">
    <name type="scientific">Trichinella pseudospiralis</name>
    <name type="common">Parasitic roundworm</name>
    <dbReference type="NCBI Taxonomy" id="6337"/>
    <lineage>
        <taxon>Eukaryota</taxon>
        <taxon>Metazoa</taxon>
        <taxon>Ecdysozoa</taxon>
        <taxon>Nematoda</taxon>
        <taxon>Enoplea</taxon>
        <taxon>Dorylaimia</taxon>
        <taxon>Trichinellida</taxon>
        <taxon>Trichinellidae</taxon>
        <taxon>Trichinella</taxon>
    </lineage>
</organism>
<comment type="caution">
    <text evidence="1">The sequence shown here is derived from an EMBL/GenBank/DDBJ whole genome shotgun (WGS) entry which is preliminary data.</text>
</comment>
<proteinExistence type="predicted"/>
<accession>A0A0V1DNX8</accession>
<sequence length="76" mass="8525">MDSGNTHSSLKPDVCELHESINMKCKQWPGLTCERQSPGYIVYKAGHQKDEGSATEKAKADPCIQVHYLFMQNTVL</sequence>
<protein>
    <submittedName>
        <fullName evidence="1">Uncharacterized protein</fullName>
    </submittedName>
</protein>